<organism evidence="3 4">
    <name type="scientific">Alsobacter metallidurans</name>
    <dbReference type="NCBI Taxonomy" id="340221"/>
    <lineage>
        <taxon>Bacteria</taxon>
        <taxon>Pseudomonadati</taxon>
        <taxon>Pseudomonadota</taxon>
        <taxon>Alphaproteobacteria</taxon>
        <taxon>Hyphomicrobiales</taxon>
        <taxon>Alsobacteraceae</taxon>
        <taxon>Alsobacter</taxon>
    </lineage>
</organism>
<dbReference type="AlphaFoldDB" id="A0A917I4Y2"/>
<dbReference type="Proteomes" id="UP000603912">
    <property type="component" value="Unassembled WGS sequence"/>
</dbReference>
<dbReference type="PANTHER" id="PTHR46401:SF2">
    <property type="entry name" value="GLYCOSYLTRANSFERASE WBBK-RELATED"/>
    <property type="match status" value="1"/>
</dbReference>
<comment type="caution">
    <text evidence="3">The sequence shown here is derived from an EMBL/GenBank/DDBJ whole genome shotgun (WGS) entry which is preliminary data.</text>
</comment>
<keyword evidence="4" id="KW-1185">Reference proteome</keyword>
<dbReference type="Pfam" id="PF00534">
    <property type="entry name" value="Glycos_transf_1"/>
    <property type="match status" value="1"/>
</dbReference>
<evidence type="ECO:0000313" key="4">
    <source>
        <dbReference type="Proteomes" id="UP000603912"/>
    </source>
</evidence>
<evidence type="ECO:0000256" key="1">
    <source>
        <dbReference type="ARBA" id="ARBA00022679"/>
    </source>
</evidence>
<accession>A0A917I4Y2</accession>
<gene>
    <name evidence="3" type="ORF">GCM10007036_11560</name>
</gene>
<dbReference type="SUPFAM" id="SSF53756">
    <property type="entry name" value="UDP-Glycosyltransferase/glycogen phosphorylase"/>
    <property type="match status" value="1"/>
</dbReference>
<reference evidence="3" key="1">
    <citation type="journal article" date="2014" name="Int. J. Syst. Evol. Microbiol.">
        <title>Complete genome sequence of Corynebacterium casei LMG S-19264T (=DSM 44701T), isolated from a smear-ripened cheese.</title>
        <authorList>
            <consortium name="US DOE Joint Genome Institute (JGI-PGF)"/>
            <person name="Walter F."/>
            <person name="Albersmeier A."/>
            <person name="Kalinowski J."/>
            <person name="Ruckert C."/>
        </authorList>
    </citation>
    <scope>NUCLEOTIDE SEQUENCE</scope>
    <source>
        <strain evidence="3">CGMCC 1.12214</strain>
    </source>
</reference>
<protein>
    <submittedName>
        <fullName evidence="3">Glycosyl transferase</fullName>
    </submittedName>
</protein>
<dbReference type="Gene3D" id="3.40.50.2000">
    <property type="entry name" value="Glycogen Phosphorylase B"/>
    <property type="match status" value="2"/>
</dbReference>
<evidence type="ECO:0000259" key="2">
    <source>
        <dbReference type="Pfam" id="PF00534"/>
    </source>
</evidence>
<evidence type="ECO:0000313" key="3">
    <source>
        <dbReference type="EMBL" id="GGH13171.1"/>
    </source>
</evidence>
<reference evidence="3" key="2">
    <citation type="submission" date="2020-09" db="EMBL/GenBank/DDBJ databases">
        <authorList>
            <person name="Sun Q."/>
            <person name="Zhou Y."/>
        </authorList>
    </citation>
    <scope>NUCLEOTIDE SEQUENCE</scope>
    <source>
        <strain evidence="3">CGMCC 1.12214</strain>
    </source>
</reference>
<dbReference type="GO" id="GO:0009103">
    <property type="term" value="P:lipopolysaccharide biosynthetic process"/>
    <property type="evidence" value="ECO:0007669"/>
    <property type="project" value="TreeGrafter"/>
</dbReference>
<dbReference type="EMBL" id="BMES01000001">
    <property type="protein sequence ID" value="GGH13171.1"/>
    <property type="molecule type" value="Genomic_DNA"/>
</dbReference>
<dbReference type="PANTHER" id="PTHR46401">
    <property type="entry name" value="GLYCOSYLTRANSFERASE WBBK-RELATED"/>
    <property type="match status" value="1"/>
</dbReference>
<dbReference type="GO" id="GO:0016757">
    <property type="term" value="F:glycosyltransferase activity"/>
    <property type="evidence" value="ECO:0007669"/>
    <property type="project" value="InterPro"/>
</dbReference>
<feature type="domain" description="Glycosyl transferase family 1" evidence="2">
    <location>
        <begin position="188"/>
        <end position="339"/>
    </location>
</feature>
<dbReference type="CDD" id="cd03809">
    <property type="entry name" value="GT4_MtfB-like"/>
    <property type="match status" value="1"/>
</dbReference>
<keyword evidence="1 3" id="KW-0808">Transferase</keyword>
<dbReference type="InterPro" id="IPR001296">
    <property type="entry name" value="Glyco_trans_1"/>
</dbReference>
<name>A0A917I4Y2_9HYPH</name>
<sequence>MNRNWTINGRFLSQSLTGVQRYGWEIVTALDELLAEGGRNTADLTITLAAPPGCEPSSSLKSVRFVTAPGGSGHAWEQIALPRAVQGGLLSLCNTGPLTVRKQIVCIHDMNTRLAPDSYSRAFRALYRILLPALGFSAARVATVSHFAAEQLAHFGVASNNKIFVAPDGHEHALRWTPAHSATTSAAAGPDTVVVIGSRAPHKNIDLIFELARAMAPDGVRFALCGGLDSRVHAQGATASADNVVLLGRVSDDELAALLRDSCCLAFPSFTEGFGLPPLEAMARGCPVVSSDRASMPEICGDAALYASPTSVADWRAAILRLRDDAELRQGCIARGRERLPQFSWRRTAELYLEQMAAIDGRASQRSRAAAA</sequence>
<proteinExistence type="predicted"/>